<evidence type="ECO:0000259" key="5">
    <source>
        <dbReference type="PROSITE" id="PS50918"/>
    </source>
</evidence>
<comment type="subcellular location">
    <subcellularLocation>
        <location evidence="1">Nucleus</location>
    </subcellularLocation>
</comment>
<dbReference type="Proteomes" id="UP001166052">
    <property type="component" value="Unassembled WGS sequence"/>
</dbReference>
<evidence type="ECO:0000256" key="4">
    <source>
        <dbReference type="ARBA" id="ARBA00024347"/>
    </source>
</evidence>
<dbReference type="SUPFAM" id="SSF117839">
    <property type="entry name" value="WWE domain"/>
    <property type="match status" value="4"/>
</dbReference>
<protein>
    <submittedName>
        <fullName evidence="6">PAR12 polymerase</fullName>
    </submittedName>
</protein>
<dbReference type="InterPro" id="IPR037197">
    <property type="entry name" value="WWE_dom_sf"/>
</dbReference>
<dbReference type="Gene3D" id="3.30.720.50">
    <property type="match status" value="4"/>
</dbReference>
<feature type="domain" description="WWE" evidence="5">
    <location>
        <begin position="352"/>
        <end position="433"/>
    </location>
</feature>
<feature type="domain" description="WWE" evidence="5">
    <location>
        <begin position="176"/>
        <end position="260"/>
    </location>
</feature>
<evidence type="ECO:0000256" key="1">
    <source>
        <dbReference type="ARBA" id="ARBA00004123"/>
    </source>
</evidence>
<name>A0ABS2YXK0_POLSE</name>
<dbReference type="PANTHER" id="PTHR45740">
    <property type="entry name" value="POLY [ADP-RIBOSE] POLYMERASE"/>
    <property type="match status" value="1"/>
</dbReference>
<dbReference type="Pfam" id="PF23466">
    <property type="entry name" value="WWE_4"/>
    <property type="match status" value="1"/>
</dbReference>
<feature type="non-terminal residue" evidence="6">
    <location>
        <position position="1"/>
    </location>
</feature>
<comment type="similarity">
    <text evidence="4">Belongs to the ARTD/PARP family.</text>
</comment>
<evidence type="ECO:0000256" key="3">
    <source>
        <dbReference type="ARBA" id="ARBA00023242"/>
    </source>
</evidence>
<comment type="pathway">
    <text evidence="2">Protein modification; protein ubiquitination.</text>
</comment>
<evidence type="ECO:0000313" key="7">
    <source>
        <dbReference type="Proteomes" id="UP001166052"/>
    </source>
</evidence>
<dbReference type="EMBL" id="JAAWVN010009134">
    <property type="protein sequence ID" value="MBN3290736.1"/>
    <property type="molecule type" value="Genomic_DNA"/>
</dbReference>
<feature type="domain" description="WWE" evidence="5">
    <location>
        <begin position="74"/>
        <end position="162"/>
    </location>
</feature>
<reference evidence="6" key="1">
    <citation type="journal article" date="2021" name="Cell">
        <title>Tracing the genetic footprints of vertebrate landing in non-teleost ray-finned fishes.</title>
        <authorList>
            <person name="Bi X."/>
            <person name="Wang K."/>
            <person name="Yang L."/>
            <person name="Pan H."/>
            <person name="Jiang H."/>
            <person name="Wei Q."/>
            <person name="Fang M."/>
            <person name="Yu H."/>
            <person name="Zhu C."/>
            <person name="Cai Y."/>
            <person name="He Y."/>
            <person name="Gan X."/>
            <person name="Zeng H."/>
            <person name="Yu D."/>
            <person name="Zhu Y."/>
            <person name="Jiang H."/>
            <person name="Qiu Q."/>
            <person name="Yang H."/>
            <person name="Zhang Y.E."/>
            <person name="Wang W."/>
            <person name="Zhu M."/>
            <person name="He S."/>
            <person name="Zhang G."/>
        </authorList>
    </citation>
    <scope>NUCLEOTIDE SEQUENCE</scope>
    <source>
        <strain evidence="6">Bchr_001</strain>
    </source>
</reference>
<comment type="caution">
    <text evidence="6">The sequence shown here is derived from an EMBL/GenBank/DDBJ whole genome shotgun (WGS) entry which is preliminary data.</text>
</comment>
<organism evidence="6 7">
    <name type="scientific">Polypterus senegalus</name>
    <name type="common">Senegal bichir</name>
    <dbReference type="NCBI Taxonomy" id="55291"/>
    <lineage>
        <taxon>Eukaryota</taxon>
        <taxon>Metazoa</taxon>
        <taxon>Chordata</taxon>
        <taxon>Craniata</taxon>
        <taxon>Vertebrata</taxon>
        <taxon>Euteleostomi</taxon>
        <taxon>Actinopterygii</taxon>
        <taxon>Polypteriformes</taxon>
        <taxon>Polypteridae</taxon>
        <taxon>Polypterus</taxon>
    </lineage>
</organism>
<dbReference type="Pfam" id="PF02825">
    <property type="entry name" value="WWE"/>
    <property type="match status" value="4"/>
</dbReference>
<sequence>MADTSQVRSSPAANNKHYQWMLHDRHQWKNIDHDSIIETHYCQPGAKGIKICTRDYGSIFLDFNKMIIEGTNMKLFRKITLLQNELEEYGWYFHDNMQWKEYGCQTSSNVQASVTSRDIEQMYQQNPSSSSTFTAGRMKYVIDFSAMTQTNLQTNMKRGVRRRPKLNSIIQNVKNSLPNSFPNGTGSWIWQYKGNGGVWTDFKSGQGEICSVNSDDVERAYQQNQQGQLQFTAVGHHFTIDFSGMHIFSNGLEGNLEIRRLPANNTNMSSVNTVTSWTWQFMGEEGVWTDFKTNIGHGRVCSVSSSDVEMSYQQNPQGQLQFTAGRFSYTLYFSGMHQVNNELGTKRSIRRISVHTTHQASGNYIWEFKDNEGYWTEYTQDRCSVSSQDIEQHYLQNPTGILQFTTGRFSYTLDFTAMEQQNMTTLFTRPVQRTLLG</sequence>
<proteinExistence type="inferred from homology"/>
<gene>
    <name evidence="6" type="primary">Parp12_3</name>
    <name evidence="6" type="ORF">GTO92_0000544</name>
</gene>
<dbReference type="PANTHER" id="PTHR45740:SF14">
    <property type="entry name" value="NOVEL PROTEIN"/>
    <property type="match status" value="1"/>
</dbReference>
<dbReference type="InterPro" id="IPR018123">
    <property type="entry name" value="WWE-dom_subgr"/>
</dbReference>
<dbReference type="PROSITE" id="PS50918">
    <property type="entry name" value="WWE"/>
    <property type="match status" value="4"/>
</dbReference>
<keyword evidence="3" id="KW-0539">Nucleus</keyword>
<accession>A0ABS2YXK0</accession>
<dbReference type="InterPro" id="IPR051712">
    <property type="entry name" value="ARTD-AVP"/>
</dbReference>
<feature type="non-terminal residue" evidence="6">
    <location>
        <position position="437"/>
    </location>
</feature>
<keyword evidence="7" id="KW-1185">Reference proteome</keyword>
<evidence type="ECO:0000313" key="6">
    <source>
        <dbReference type="EMBL" id="MBN3290736.1"/>
    </source>
</evidence>
<dbReference type="InterPro" id="IPR004170">
    <property type="entry name" value="WWE_dom"/>
</dbReference>
<dbReference type="SMART" id="SM00678">
    <property type="entry name" value="WWE"/>
    <property type="match status" value="2"/>
</dbReference>
<feature type="domain" description="WWE" evidence="5">
    <location>
        <begin position="263"/>
        <end position="351"/>
    </location>
</feature>
<evidence type="ECO:0000256" key="2">
    <source>
        <dbReference type="ARBA" id="ARBA00004906"/>
    </source>
</evidence>